<dbReference type="InterPro" id="IPR015898">
    <property type="entry name" value="G-protein_gamma-like_dom"/>
</dbReference>
<keyword evidence="3" id="KW-1185">Reference proteome</keyword>
<dbReference type="GeneTree" id="ENSGT00530000064157"/>
<dbReference type="Gene3D" id="4.10.260.10">
    <property type="entry name" value="Transducin (heterotrimeric G protein), gamma chain"/>
    <property type="match status" value="1"/>
</dbReference>
<reference evidence="4" key="1">
    <citation type="submission" date="2025-04" db="UniProtKB">
        <authorList>
            <consortium name="RefSeq"/>
        </authorList>
    </citation>
    <scope>IDENTIFICATION</scope>
    <source>
        <tissue evidence="4">Sperm</tissue>
    </source>
</reference>
<reference evidence="2" key="2">
    <citation type="submission" date="2025-05" db="UniProtKB">
        <authorList>
            <consortium name="Ensembl"/>
        </authorList>
    </citation>
    <scope>IDENTIFICATION</scope>
</reference>
<dbReference type="OrthoDB" id="9922095at2759"/>
<dbReference type="InterPro" id="IPR039227">
    <property type="entry name" value="GNG13"/>
</dbReference>
<dbReference type="GO" id="GO:0050909">
    <property type="term" value="P:sensory perception of taste"/>
    <property type="evidence" value="ECO:0007669"/>
    <property type="project" value="InterPro"/>
</dbReference>
<evidence type="ECO:0000259" key="1">
    <source>
        <dbReference type="PROSITE" id="PS50058"/>
    </source>
</evidence>
<dbReference type="InterPro" id="IPR036284">
    <property type="entry name" value="GGL_sf"/>
</dbReference>
<gene>
    <name evidence="2 4" type="primary">LOC116946062</name>
</gene>
<dbReference type="GeneID" id="116946062"/>
<protein>
    <submittedName>
        <fullName evidence="2">Guanine nucleotide binding protein (G protein), gamma 13b</fullName>
    </submittedName>
    <submittedName>
        <fullName evidence="4">Guanine nucleotide-binding protein G(I)/G(S)/G(O) subunit gamma-13-like</fullName>
    </submittedName>
</protein>
<organism evidence="2">
    <name type="scientific">Petromyzon marinus</name>
    <name type="common">Sea lamprey</name>
    <dbReference type="NCBI Taxonomy" id="7757"/>
    <lineage>
        <taxon>Eukaryota</taxon>
        <taxon>Metazoa</taxon>
        <taxon>Chordata</taxon>
        <taxon>Craniata</taxon>
        <taxon>Vertebrata</taxon>
        <taxon>Cyclostomata</taxon>
        <taxon>Hyperoartia</taxon>
        <taxon>Petromyzontiformes</taxon>
        <taxon>Petromyzontidae</taxon>
        <taxon>Petromyzon</taxon>
    </lineage>
</organism>
<evidence type="ECO:0000313" key="4">
    <source>
        <dbReference type="RefSeq" id="XP_032816789.1"/>
    </source>
</evidence>
<dbReference type="SMART" id="SM00224">
    <property type="entry name" value="GGL"/>
    <property type="match status" value="1"/>
</dbReference>
<dbReference type="PROSITE" id="PS50058">
    <property type="entry name" value="G_PROTEIN_GAMMA"/>
    <property type="match status" value="1"/>
</dbReference>
<dbReference type="PANTHER" id="PTHR15936:SF2">
    <property type="entry name" value="GUANINE NUCLEOTIDE-BINDING PROTEIN G(I)_G(S)_G(O) SUBUNIT GAMMA-13"/>
    <property type="match status" value="1"/>
</dbReference>
<feature type="domain" description="G protein gamma" evidence="1">
    <location>
        <begin position="1"/>
        <end position="67"/>
    </location>
</feature>
<dbReference type="SMART" id="SM01224">
    <property type="entry name" value="G_gamma"/>
    <property type="match status" value="1"/>
</dbReference>
<dbReference type="AlphaFoldDB" id="S4RZK4"/>
<dbReference type="CDD" id="cd00068">
    <property type="entry name" value="GGL"/>
    <property type="match status" value="1"/>
</dbReference>
<dbReference type="KEGG" id="pmrn:116946062"/>
<dbReference type="PANTHER" id="PTHR15936">
    <property type="entry name" value="GUANINE NUCLEOTIDE-BINDING PROTEIN G I /G S /G O GAMMA-13 SUBUNIT"/>
    <property type="match status" value="1"/>
</dbReference>
<evidence type="ECO:0000313" key="3">
    <source>
        <dbReference type="Proteomes" id="UP001318040"/>
    </source>
</evidence>
<dbReference type="GO" id="GO:0005834">
    <property type="term" value="C:heterotrimeric G-protein complex"/>
    <property type="evidence" value="ECO:0007669"/>
    <property type="project" value="InterPro"/>
</dbReference>
<dbReference type="SUPFAM" id="SSF48670">
    <property type="entry name" value="Transducin (heterotrimeric G protein), gamma chain"/>
    <property type="match status" value="1"/>
</dbReference>
<dbReference type="GO" id="GO:0031681">
    <property type="term" value="F:G-protein beta-subunit binding"/>
    <property type="evidence" value="ECO:0007669"/>
    <property type="project" value="InterPro"/>
</dbReference>
<sequence length="67" mass="8136">MEEWDEEQFRREVDSLKYQLTVKRELASQTIPELVKWIEDGRRTDPFLNPELTKNNPWVERSKCTIL</sequence>
<dbReference type="STRING" id="7757.ENSPMAP00000010645"/>
<dbReference type="HOGENOM" id="CLU_168377_1_1_1"/>
<dbReference type="OMA" id="DEWDAPQ"/>
<dbReference type="GO" id="GO:0007200">
    <property type="term" value="P:phospholipase C-activating G protein-coupled receptor signaling pathway"/>
    <property type="evidence" value="ECO:0007669"/>
    <property type="project" value="InterPro"/>
</dbReference>
<evidence type="ECO:0000313" key="2">
    <source>
        <dbReference type="Ensembl" id="ENSPMAP00000010645.1"/>
    </source>
</evidence>
<proteinExistence type="predicted"/>
<dbReference type="Proteomes" id="UP001318040">
    <property type="component" value="Chromosome 26"/>
</dbReference>
<dbReference type="RefSeq" id="XP_032816789.1">
    <property type="nucleotide sequence ID" value="XM_032960898.1"/>
</dbReference>
<dbReference type="Ensembl" id="ENSPMAT00000010691.1">
    <property type="protein sequence ID" value="ENSPMAP00000010645.1"/>
    <property type="gene ID" value="ENSPMAG00000009681.1"/>
</dbReference>
<name>S4RZK4_PETMA</name>
<accession>S4RZK4</accession>
<dbReference type="Pfam" id="PF00631">
    <property type="entry name" value="G-gamma"/>
    <property type="match status" value="1"/>
</dbReference>